<feature type="transmembrane region" description="Helical" evidence="3">
    <location>
        <begin position="301"/>
        <end position="322"/>
    </location>
</feature>
<keyword evidence="3" id="KW-1133">Transmembrane helix</keyword>
<name>A0A2I2KJ33_9ACTN</name>
<evidence type="ECO:0000313" key="6">
    <source>
        <dbReference type="EMBL" id="SNQ45664.1"/>
    </source>
</evidence>
<keyword evidence="3" id="KW-0812">Transmembrane</keyword>
<evidence type="ECO:0000256" key="1">
    <source>
        <dbReference type="ARBA" id="ARBA00004651"/>
    </source>
</evidence>
<dbReference type="InterPro" id="IPR050721">
    <property type="entry name" value="Trk_Ktr_HKT_K-transport"/>
</dbReference>
<feature type="region of interest" description="Disordered" evidence="2">
    <location>
        <begin position="1"/>
        <end position="21"/>
    </location>
</feature>
<sequence>MTAVAPGPEAGRPPVADPSPSVPSVPSVLAVLAGHVIVAGLGGLGVRLAEQLQDSGVAVVGVDDRLTAAARRRLERAGVRVLLESPHVAEVLREAGIATALAVAICHDADLANLQTALIAADVAPAVRLVVSVSNAQLGDQIADALDQARVLNLAELAGPSFVEACVRSDVTHAFTMDDRADAEVFAAIEEEITGGGAFRARYGDLTPISLRRAGARDAEVCPPRDTPLRPGDRLTVLGRLAEFDERGMAVSGLHDARLFAALGDGDAQAPGAARRGRGTAARIREFTAIIRGELDRPFRLALLAVLTIMTVSTVVLSLTYADHNRAAPPGFGPLDALYLTVETMVTVGYGDFNFGAADEWLQVFGIGLMLFGALSIAVVYAFITNVIISRRLERAMGRGRAGAVRDHVILCGLGSVGVATMNGLLRAGRQVVVIERDENNRFLPVAREQGVPVILGDATVRSTLLEAGLAHATTIAALTSDGVANLETVLSAREAHGDLRAAGGSRGTRGDLRVVLRVVDVTLADEVERRFGIHTARSASALATPYFVGAALGHDVLSTFYVERTPFLVARMTVRAGGGLVGPTLWELSTGTRVLAVTGAAGEPDYRPGRHTRLDPGDELLVVGPVTGIVDMVRRNQRVAMPGQAWTSAG</sequence>
<dbReference type="GO" id="GO:0008324">
    <property type="term" value="F:monoatomic cation transmembrane transporter activity"/>
    <property type="evidence" value="ECO:0007669"/>
    <property type="project" value="InterPro"/>
</dbReference>
<gene>
    <name evidence="6" type="ORF">FRACA_1070006</name>
</gene>
<dbReference type="InterPro" id="IPR036721">
    <property type="entry name" value="RCK_C_sf"/>
</dbReference>
<dbReference type="Pfam" id="PF07885">
    <property type="entry name" value="Ion_trans_2"/>
    <property type="match status" value="1"/>
</dbReference>
<dbReference type="PANTHER" id="PTHR43833:SF11">
    <property type="entry name" value="VOLTAGE-GATED POTASSIUM CHANNEL KCH"/>
    <property type="match status" value="1"/>
</dbReference>
<feature type="transmembrane region" description="Helical" evidence="3">
    <location>
        <begin position="361"/>
        <end position="389"/>
    </location>
</feature>
<dbReference type="EMBL" id="FZMO01000010">
    <property type="protein sequence ID" value="SNQ45664.1"/>
    <property type="molecule type" value="Genomic_DNA"/>
</dbReference>
<evidence type="ECO:0000256" key="3">
    <source>
        <dbReference type="SAM" id="Phobius"/>
    </source>
</evidence>
<organism evidence="6 7">
    <name type="scientific">Frankia canadensis</name>
    <dbReference type="NCBI Taxonomy" id="1836972"/>
    <lineage>
        <taxon>Bacteria</taxon>
        <taxon>Bacillati</taxon>
        <taxon>Actinomycetota</taxon>
        <taxon>Actinomycetes</taxon>
        <taxon>Frankiales</taxon>
        <taxon>Frankiaceae</taxon>
        <taxon>Frankia</taxon>
    </lineage>
</organism>
<reference evidence="6 7" key="1">
    <citation type="submission" date="2017-06" db="EMBL/GenBank/DDBJ databases">
        <authorList>
            <person name="Kim H.J."/>
            <person name="Triplett B.A."/>
        </authorList>
    </citation>
    <scope>NUCLEOTIDE SEQUENCE [LARGE SCALE GENOMIC DNA]</scope>
    <source>
        <strain evidence="6">FRACA_ARgP5</strain>
    </source>
</reference>
<dbReference type="PANTHER" id="PTHR43833">
    <property type="entry name" value="POTASSIUM CHANNEL PROTEIN 2-RELATED-RELATED"/>
    <property type="match status" value="1"/>
</dbReference>
<dbReference type="RefSeq" id="WP_101829805.1">
    <property type="nucleotide sequence ID" value="NZ_FZMO01000010.1"/>
</dbReference>
<dbReference type="InterPro" id="IPR013099">
    <property type="entry name" value="K_chnl_dom"/>
</dbReference>
<dbReference type="OrthoDB" id="440986at2"/>
<keyword evidence="3" id="KW-0472">Membrane</keyword>
<comment type="subcellular location">
    <subcellularLocation>
        <location evidence="1">Cell membrane</location>
        <topology evidence="1">Multi-pass membrane protein</topology>
    </subcellularLocation>
</comment>
<dbReference type="SUPFAM" id="SSF116726">
    <property type="entry name" value="TrkA C-terminal domain-like"/>
    <property type="match status" value="1"/>
</dbReference>
<feature type="domain" description="RCK N-terminal" evidence="4">
    <location>
        <begin position="406"/>
        <end position="538"/>
    </location>
</feature>
<evidence type="ECO:0000313" key="7">
    <source>
        <dbReference type="Proteomes" id="UP000234331"/>
    </source>
</evidence>
<dbReference type="AlphaFoldDB" id="A0A2I2KJ33"/>
<accession>A0A2I2KJ33</accession>
<evidence type="ECO:0000256" key="2">
    <source>
        <dbReference type="SAM" id="MobiDB-lite"/>
    </source>
</evidence>
<dbReference type="SUPFAM" id="SSF81324">
    <property type="entry name" value="Voltage-gated potassium channels"/>
    <property type="match status" value="1"/>
</dbReference>
<dbReference type="InterPro" id="IPR003148">
    <property type="entry name" value="RCK_N"/>
</dbReference>
<keyword evidence="7" id="KW-1185">Reference proteome</keyword>
<feature type="transmembrane region" description="Helical" evidence="3">
    <location>
        <begin position="27"/>
        <end position="46"/>
    </location>
</feature>
<dbReference type="GO" id="GO:0005886">
    <property type="term" value="C:plasma membrane"/>
    <property type="evidence" value="ECO:0007669"/>
    <property type="project" value="UniProtKB-SubCell"/>
</dbReference>
<dbReference type="PROSITE" id="PS51201">
    <property type="entry name" value="RCK_N"/>
    <property type="match status" value="2"/>
</dbReference>
<proteinExistence type="predicted"/>
<dbReference type="InterPro" id="IPR036291">
    <property type="entry name" value="NAD(P)-bd_dom_sf"/>
</dbReference>
<dbReference type="Proteomes" id="UP000234331">
    <property type="component" value="Unassembled WGS sequence"/>
</dbReference>
<dbReference type="PROSITE" id="PS51202">
    <property type="entry name" value="RCK_C"/>
    <property type="match status" value="1"/>
</dbReference>
<dbReference type="Gene3D" id="3.40.50.720">
    <property type="entry name" value="NAD(P)-binding Rossmann-like Domain"/>
    <property type="match status" value="2"/>
</dbReference>
<dbReference type="Gene3D" id="1.10.287.70">
    <property type="match status" value="1"/>
</dbReference>
<dbReference type="GO" id="GO:0006813">
    <property type="term" value="P:potassium ion transport"/>
    <property type="evidence" value="ECO:0007669"/>
    <property type="project" value="InterPro"/>
</dbReference>
<protein>
    <submittedName>
        <fullName evidence="6">K+ transport system, NAD-binding component</fullName>
    </submittedName>
</protein>
<evidence type="ECO:0000259" key="4">
    <source>
        <dbReference type="PROSITE" id="PS51201"/>
    </source>
</evidence>
<feature type="domain" description="RCK C-terminal" evidence="5">
    <location>
        <begin position="558"/>
        <end position="640"/>
    </location>
</feature>
<feature type="domain" description="RCK N-terminal" evidence="4">
    <location>
        <begin position="33"/>
        <end position="152"/>
    </location>
</feature>
<dbReference type="InterPro" id="IPR006037">
    <property type="entry name" value="RCK_C"/>
</dbReference>
<dbReference type="SUPFAM" id="SSF51735">
    <property type="entry name" value="NAD(P)-binding Rossmann-fold domains"/>
    <property type="match status" value="2"/>
</dbReference>
<dbReference type="Pfam" id="PF02254">
    <property type="entry name" value="TrkA_N"/>
    <property type="match status" value="2"/>
</dbReference>
<evidence type="ECO:0000259" key="5">
    <source>
        <dbReference type="PROSITE" id="PS51202"/>
    </source>
</evidence>